<name>A0A1M6P5A1_HALPU</name>
<sequence length="345" mass="38411">MKIVQVTPRYPPRVGGVETHVKEISERLVERGHEVTVVTADAGKDVSNQDVRNGVRVRRCRGFAPGGAFHIAPGIVPVVRRSDGDIIHAHNYHSLPMVLGSLSADAPLIITPHYHGKSASGIRDHLLRAYRPVGKWSLHRATEVVAVSEWEHDLLQTDFDIDSTVVPNGLNLERFRDVTTESQHQPYLLYVGRLEEYKGVQHIIRSLKKIDAYNLMIVGNGPYRETLEDVAHDCDVRDRIQFTGYVSDDDLTRLYVGADVFITLSSFEAYGMTVGEALCSKTPCVVKESGALTQWVQYEGVIGVTNIEPDTIATAVEKARRNEPDTVNLMGWGAVTDQLETLYLK</sequence>
<evidence type="ECO:0000259" key="1">
    <source>
        <dbReference type="Pfam" id="PF13439"/>
    </source>
</evidence>
<dbReference type="SUPFAM" id="SSF53756">
    <property type="entry name" value="UDP-Glycosyltransferase/glycogen phosphorylase"/>
    <property type="match status" value="1"/>
</dbReference>
<organism evidence="2 3">
    <name type="scientific">Haladaptatus paucihalophilus DX253</name>
    <dbReference type="NCBI Taxonomy" id="797209"/>
    <lineage>
        <taxon>Archaea</taxon>
        <taxon>Methanobacteriati</taxon>
        <taxon>Methanobacteriota</taxon>
        <taxon>Stenosarchaea group</taxon>
        <taxon>Halobacteria</taxon>
        <taxon>Halobacteriales</taxon>
        <taxon>Haladaptataceae</taxon>
        <taxon>Haladaptatus</taxon>
    </lineage>
</organism>
<gene>
    <name evidence="2" type="ORF">SAMN05444342_0338</name>
</gene>
<accession>A0A1M6P5A1</accession>
<dbReference type="Proteomes" id="UP000184203">
    <property type="component" value="Unassembled WGS sequence"/>
</dbReference>
<dbReference type="PANTHER" id="PTHR45947">
    <property type="entry name" value="SULFOQUINOVOSYL TRANSFERASE SQD2"/>
    <property type="match status" value="1"/>
</dbReference>
<protein>
    <submittedName>
        <fullName evidence="2">Glycosyltransferase involved in cell wall bisynthesis</fullName>
    </submittedName>
</protein>
<dbReference type="Pfam" id="PF13439">
    <property type="entry name" value="Glyco_transf_4"/>
    <property type="match status" value="1"/>
</dbReference>
<dbReference type="InterPro" id="IPR050194">
    <property type="entry name" value="Glycosyltransferase_grp1"/>
</dbReference>
<dbReference type="PANTHER" id="PTHR45947:SF3">
    <property type="entry name" value="SULFOQUINOVOSYL TRANSFERASE SQD2"/>
    <property type="match status" value="1"/>
</dbReference>
<dbReference type="CDD" id="cd03801">
    <property type="entry name" value="GT4_PimA-like"/>
    <property type="match status" value="1"/>
</dbReference>
<dbReference type="InterPro" id="IPR028098">
    <property type="entry name" value="Glyco_trans_4-like_N"/>
</dbReference>
<dbReference type="Gene3D" id="3.40.50.2000">
    <property type="entry name" value="Glycogen Phosphorylase B"/>
    <property type="match status" value="2"/>
</dbReference>
<proteinExistence type="predicted"/>
<dbReference type="GO" id="GO:0016757">
    <property type="term" value="F:glycosyltransferase activity"/>
    <property type="evidence" value="ECO:0007669"/>
    <property type="project" value="TreeGrafter"/>
</dbReference>
<evidence type="ECO:0000313" key="3">
    <source>
        <dbReference type="Proteomes" id="UP000184203"/>
    </source>
</evidence>
<dbReference type="EMBL" id="FRAN01000001">
    <property type="protein sequence ID" value="SHK03147.1"/>
    <property type="molecule type" value="Genomic_DNA"/>
</dbReference>
<dbReference type="Pfam" id="PF13692">
    <property type="entry name" value="Glyco_trans_1_4"/>
    <property type="match status" value="1"/>
</dbReference>
<reference evidence="3" key="1">
    <citation type="submission" date="2016-11" db="EMBL/GenBank/DDBJ databases">
        <authorList>
            <person name="Varghese N."/>
            <person name="Submissions S."/>
        </authorList>
    </citation>
    <scope>NUCLEOTIDE SEQUENCE [LARGE SCALE GENOMIC DNA]</scope>
    <source>
        <strain evidence="3">DX253</strain>
    </source>
</reference>
<keyword evidence="2" id="KW-0808">Transferase</keyword>
<keyword evidence="3" id="KW-1185">Reference proteome</keyword>
<feature type="domain" description="Glycosyltransferase subfamily 4-like N-terminal" evidence="1">
    <location>
        <begin position="14"/>
        <end position="174"/>
    </location>
</feature>
<dbReference type="RefSeq" id="WP_026177712.1">
    <property type="nucleotide sequence ID" value="NZ_AEMG01000028.1"/>
</dbReference>
<dbReference type="AlphaFoldDB" id="A0A1M6P5A1"/>
<evidence type="ECO:0000313" key="2">
    <source>
        <dbReference type="EMBL" id="SHK03147.1"/>
    </source>
</evidence>